<name>A0A2V1E6A6_9PLEO</name>
<protein>
    <recommendedName>
        <fullName evidence="4">F-box domain-containing protein</fullName>
    </recommendedName>
</protein>
<keyword evidence="1" id="KW-0175">Coiled coil</keyword>
<keyword evidence="3" id="KW-1185">Reference proteome</keyword>
<accession>A0A2V1E6A6</accession>
<feature type="coiled-coil region" evidence="1">
    <location>
        <begin position="316"/>
        <end position="370"/>
    </location>
</feature>
<evidence type="ECO:0008006" key="4">
    <source>
        <dbReference type="Google" id="ProtNLM"/>
    </source>
</evidence>
<dbReference type="OrthoDB" id="5413827at2759"/>
<proteinExistence type="predicted"/>
<reference evidence="2 3" key="1">
    <citation type="journal article" date="2018" name="Sci. Rep.">
        <title>Comparative genomics provides insights into the lifestyle and reveals functional heterogeneity of dark septate endophytic fungi.</title>
        <authorList>
            <person name="Knapp D.G."/>
            <person name="Nemeth J.B."/>
            <person name="Barry K."/>
            <person name="Hainaut M."/>
            <person name="Henrissat B."/>
            <person name="Johnson J."/>
            <person name="Kuo A."/>
            <person name="Lim J.H.P."/>
            <person name="Lipzen A."/>
            <person name="Nolan M."/>
            <person name="Ohm R.A."/>
            <person name="Tamas L."/>
            <person name="Grigoriev I.V."/>
            <person name="Spatafora J.W."/>
            <person name="Nagy L.G."/>
            <person name="Kovacs G.M."/>
        </authorList>
    </citation>
    <scope>NUCLEOTIDE SEQUENCE [LARGE SCALE GENOMIC DNA]</scope>
    <source>
        <strain evidence="2 3">DSE2036</strain>
    </source>
</reference>
<dbReference type="AlphaFoldDB" id="A0A2V1E6A6"/>
<evidence type="ECO:0000313" key="3">
    <source>
        <dbReference type="Proteomes" id="UP000244855"/>
    </source>
</evidence>
<dbReference type="EMBL" id="KZ805318">
    <property type="protein sequence ID" value="PVI04810.1"/>
    <property type="molecule type" value="Genomic_DNA"/>
</dbReference>
<evidence type="ECO:0000313" key="2">
    <source>
        <dbReference type="EMBL" id="PVI04810.1"/>
    </source>
</evidence>
<dbReference type="Proteomes" id="UP000244855">
    <property type="component" value="Unassembled WGS sequence"/>
</dbReference>
<evidence type="ECO:0000256" key="1">
    <source>
        <dbReference type="SAM" id="Coils"/>
    </source>
</evidence>
<gene>
    <name evidence="2" type="ORF">DM02DRAFT_651250</name>
</gene>
<sequence>MTDRNTPIEPNSELVEMNNPSITKYSNSHNRRSRILSLPSKIRHRIRNYCIKDTAVFLQGCGWFNPDVINDLDSESYFFQRKADEGVVEPHLLRVCKLINREATPIFYANTFIDIVYVGTVLNSDTFTEFILRLELLSRPRPYNIKSLLMVLHCDGGSIDMIRQRQLRDSSILGHYVDVISRQCGTLGMLHIQMVDWSMNHIFGPNDGVAVPLMRGLGFLDARKATFGMLGYGICFDLQLVIERDGARVPLKFTYDQLCIMLRDGVSDGPDLLSVTLEVFDGCGLRQPELQNFIATWQMVLEQAKRKVNGIEELTLEEINREFERLTSNERNVSETAMREEVDERWKSFESAVMNKIQRAMNDLEDAERKEVEAMVHHYERVKNCEDLLEG</sequence>
<organism evidence="2 3">
    <name type="scientific">Periconia macrospinosa</name>
    <dbReference type="NCBI Taxonomy" id="97972"/>
    <lineage>
        <taxon>Eukaryota</taxon>
        <taxon>Fungi</taxon>
        <taxon>Dikarya</taxon>
        <taxon>Ascomycota</taxon>
        <taxon>Pezizomycotina</taxon>
        <taxon>Dothideomycetes</taxon>
        <taxon>Pleosporomycetidae</taxon>
        <taxon>Pleosporales</taxon>
        <taxon>Massarineae</taxon>
        <taxon>Periconiaceae</taxon>
        <taxon>Periconia</taxon>
    </lineage>
</organism>